<keyword evidence="2" id="KW-1185">Reference proteome</keyword>
<dbReference type="Proteomes" id="UP000261380">
    <property type="component" value="Unplaced"/>
</dbReference>
<reference evidence="1" key="2">
    <citation type="submission" date="2025-09" db="UniProtKB">
        <authorList>
            <consortium name="Ensembl"/>
        </authorList>
    </citation>
    <scope>IDENTIFICATION</scope>
</reference>
<reference evidence="1" key="1">
    <citation type="submission" date="2025-08" db="UniProtKB">
        <authorList>
            <consortium name="Ensembl"/>
        </authorList>
    </citation>
    <scope>IDENTIFICATION</scope>
</reference>
<sequence>YEEKLNLCKSFLIYNNSQTNLFQQTLLLKT</sequence>
<evidence type="ECO:0000313" key="1">
    <source>
        <dbReference type="Ensembl" id="ENSXCOP00000003880.1"/>
    </source>
</evidence>
<dbReference type="AlphaFoldDB" id="A0A3B5L0N3"/>
<accession>A0A3B5L0N3</accession>
<dbReference type="Ensembl" id="ENSXCOT00000003922.1">
    <property type="protein sequence ID" value="ENSXCOP00000003880.1"/>
    <property type="gene ID" value="ENSXCOG00000003047.1"/>
</dbReference>
<proteinExistence type="predicted"/>
<dbReference type="GeneTree" id="ENSGT00940000182110"/>
<organism evidence="1 2">
    <name type="scientific">Xiphophorus couchianus</name>
    <name type="common">Monterrey platyfish</name>
    <dbReference type="NCBI Taxonomy" id="32473"/>
    <lineage>
        <taxon>Eukaryota</taxon>
        <taxon>Metazoa</taxon>
        <taxon>Chordata</taxon>
        <taxon>Craniata</taxon>
        <taxon>Vertebrata</taxon>
        <taxon>Euteleostomi</taxon>
        <taxon>Actinopterygii</taxon>
        <taxon>Neopterygii</taxon>
        <taxon>Teleostei</taxon>
        <taxon>Neoteleostei</taxon>
        <taxon>Acanthomorphata</taxon>
        <taxon>Ovalentaria</taxon>
        <taxon>Atherinomorphae</taxon>
        <taxon>Cyprinodontiformes</taxon>
        <taxon>Poeciliidae</taxon>
        <taxon>Poeciliinae</taxon>
        <taxon>Xiphophorus</taxon>
    </lineage>
</organism>
<protein>
    <submittedName>
        <fullName evidence="1">Uncharacterized protein</fullName>
    </submittedName>
</protein>
<name>A0A3B5L0N3_9TELE</name>
<evidence type="ECO:0000313" key="2">
    <source>
        <dbReference type="Proteomes" id="UP000261380"/>
    </source>
</evidence>